<dbReference type="EMBL" id="LRDC01000018">
    <property type="protein sequence ID" value="KVX01969.1"/>
    <property type="molecule type" value="Genomic_DNA"/>
</dbReference>
<keyword evidence="2" id="KW-0472">Membrane</keyword>
<evidence type="ECO:0000256" key="2">
    <source>
        <dbReference type="SAM" id="Phobius"/>
    </source>
</evidence>
<gene>
    <name evidence="3" type="ORF">AWJ07_05185</name>
</gene>
<comment type="caution">
    <text evidence="3">The sequence shown here is derived from an EMBL/GenBank/DDBJ whole genome shotgun (WGS) entry which is preliminary data.</text>
</comment>
<feature type="compositionally biased region" description="Basic and acidic residues" evidence="1">
    <location>
        <begin position="67"/>
        <end position="79"/>
    </location>
</feature>
<keyword evidence="2" id="KW-0812">Transmembrane</keyword>
<proteinExistence type="predicted"/>
<evidence type="ECO:0000313" key="3">
    <source>
        <dbReference type="EMBL" id="KVX01969.1"/>
    </source>
</evidence>
<sequence length="95" mass="10657">MQRLQKMRPLAALTTVVTVLIGGLLLLPLILLFVFVGFIGMTLLRHQYMQHHRAASSPLSTANPKDNIYHQHPNIERENSNQQSCLSHAKSAELS</sequence>
<evidence type="ECO:0000313" key="4">
    <source>
        <dbReference type="Proteomes" id="UP000055702"/>
    </source>
</evidence>
<accession>A0A106C0N5</accession>
<name>A0A106C0N5_SHEFR</name>
<reference evidence="3 4" key="1">
    <citation type="submission" date="2016-01" db="EMBL/GenBank/DDBJ databases">
        <title>Draft genome of the antarctic isolate Shewanella frigidimarina Ag06-30.</title>
        <authorList>
            <person name="Parmeciano Di Noto G."/>
            <person name="Vazquez S."/>
            <person name="Mac Cormack W."/>
            <person name="Iriarte A."/>
            <person name="Quiroga C."/>
        </authorList>
    </citation>
    <scope>NUCLEOTIDE SEQUENCE [LARGE SCALE GENOMIC DNA]</scope>
    <source>
        <strain evidence="3 4">Ag06-30</strain>
    </source>
</reference>
<organism evidence="3">
    <name type="scientific">Shewanella frigidimarina</name>
    <dbReference type="NCBI Taxonomy" id="56812"/>
    <lineage>
        <taxon>Bacteria</taxon>
        <taxon>Pseudomonadati</taxon>
        <taxon>Pseudomonadota</taxon>
        <taxon>Gammaproteobacteria</taxon>
        <taxon>Alteromonadales</taxon>
        <taxon>Shewanellaceae</taxon>
        <taxon>Shewanella</taxon>
    </lineage>
</organism>
<evidence type="ECO:0000256" key="1">
    <source>
        <dbReference type="SAM" id="MobiDB-lite"/>
    </source>
</evidence>
<keyword evidence="2" id="KW-1133">Transmembrane helix</keyword>
<protein>
    <submittedName>
        <fullName evidence="3">Uncharacterized protein</fullName>
    </submittedName>
</protein>
<feature type="transmembrane region" description="Helical" evidence="2">
    <location>
        <begin position="20"/>
        <end position="44"/>
    </location>
</feature>
<feature type="region of interest" description="Disordered" evidence="1">
    <location>
        <begin position="54"/>
        <end position="95"/>
    </location>
</feature>
<dbReference type="AlphaFoldDB" id="A0A106C0N5"/>
<dbReference type="Proteomes" id="UP000055702">
    <property type="component" value="Unassembled WGS sequence"/>
</dbReference>